<name>A0A0C3AS37_SERVB</name>
<dbReference type="PANTHER" id="PTHR38926:SF72">
    <property type="entry name" value="IM:7136021-RELATED"/>
    <property type="match status" value="1"/>
</dbReference>
<evidence type="ECO:0008006" key="3">
    <source>
        <dbReference type="Google" id="ProtNLM"/>
    </source>
</evidence>
<proteinExistence type="predicted"/>
<dbReference type="PANTHER" id="PTHR38926">
    <property type="entry name" value="F-BOX DOMAIN CONTAINING PROTEIN, EXPRESSED"/>
    <property type="match status" value="1"/>
</dbReference>
<dbReference type="EMBL" id="KN824364">
    <property type="protein sequence ID" value="KIM22071.1"/>
    <property type="molecule type" value="Genomic_DNA"/>
</dbReference>
<keyword evidence="2" id="KW-1185">Reference proteome</keyword>
<sequence>MCHTENIAALPTEEEIINARNTIIEREAQLVEALTLLANARRRVADLGGKWDLTNPINDVLCNVQNPTSNVGDIETQAPEAVKEKASNEHFLALSDALREVKRIRRDILERKAWISPIRRLTFDVLSYIFEISGEDDWKTILSVSAVSKYWRDVVLVTPRAWQFPHLKYCVNPKTIMLFLERSGQRPLHVFLPPRTAYGKNRQFELISPFSHRLRCLSLDNFPLGSWKASFPNVRSLSLRRSSSWAEHPEISITTFPVLRHLVCMTSIHKHTDSGILHDFPPLESLSIVIGSHFEWLWILRNCEETLLSLKLELYHSFPTNPVFHFTLPKLTSLEIGHSIHSWSEHRPFKLDTPLIEAYVERRTPRMGTLVLHEDTTPIKYMRTDRPLHLLLTPALRVLQLENARDLSRVLSSLRWNDKLGSQLEAIEVKQDDLENEVEYIAGRVTEKLTDINRARPRPIQVVALGQFGDLPGMIPVHSCRVYTPGYFISSEPRNSCEMVIFRSFCYNSIVWLMFHGAGGGQASLLDTNVAAAFFIMWHPKSLATLPTQEEVINARKAIAERERQRKEALTLLANARRRVADSGGKWDLTNPIDDISSKNQIPALDTVDTETQAPAAMKEEASNKHLLALSNALRELKFIRQDILQKKAWISPIRRLTFDVLSYIFEFGGEEDWKTTLSVSAVSKYWRSVVLVTPRAWQFPHLKYCVNRKTIMPFLERSGQRLLHVFLPSKLGYFGNPLFELISQFSHRLRCLSLDNFPISLRNVSFPNVRSLSIRRSITWGQHPHISVTVFPALRHLVCLTSIHKHTDVGVLHDFPPLESHSIMIGTQYEWVWLLRNCEETLASLRISIAGFFSPNPAPRFHFTLPKLKTLEIGCTPDSWRDLHPFEFKTPLLETYIESHILGSDAQPLHEHTAPIKYMRTDRPPDLSLMPALRVIQLGNSAALNNMLSRLLADDILGLQLETIEVKLDDLYALVERLGGPLAKRVRRVSQTRSRPIQFAVLDQFEDLPGMIPVHSCGRHMPCADV</sequence>
<reference evidence="1 2" key="1">
    <citation type="submission" date="2014-04" db="EMBL/GenBank/DDBJ databases">
        <authorList>
            <consortium name="DOE Joint Genome Institute"/>
            <person name="Kuo A."/>
            <person name="Zuccaro A."/>
            <person name="Kohler A."/>
            <person name="Nagy L.G."/>
            <person name="Floudas D."/>
            <person name="Copeland A."/>
            <person name="Barry K.W."/>
            <person name="Cichocki N."/>
            <person name="Veneault-Fourrey C."/>
            <person name="LaButti K."/>
            <person name="Lindquist E.A."/>
            <person name="Lipzen A."/>
            <person name="Lundell T."/>
            <person name="Morin E."/>
            <person name="Murat C."/>
            <person name="Sun H."/>
            <person name="Tunlid A."/>
            <person name="Henrissat B."/>
            <person name="Grigoriev I.V."/>
            <person name="Hibbett D.S."/>
            <person name="Martin F."/>
            <person name="Nordberg H.P."/>
            <person name="Cantor M.N."/>
            <person name="Hua S.X."/>
        </authorList>
    </citation>
    <scope>NUCLEOTIDE SEQUENCE [LARGE SCALE GENOMIC DNA]</scope>
    <source>
        <strain evidence="1 2">MAFF 305830</strain>
    </source>
</reference>
<evidence type="ECO:0000313" key="1">
    <source>
        <dbReference type="EMBL" id="KIM22071.1"/>
    </source>
</evidence>
<evidence type="ECO:0000313" key="2">
    <source>
        <dbReference type="Proteomes" id="UP000054097"/>
    </source>
</evidence>
<gene>
    <name evidence="1" type="ORF">M408DRAFT_29010</name>
</gene>
<protein>
    <recommendedName>
        <fullName evidence="3">F-box domain-containing protein</fullName>
    </recommendedName>
</protein>
<dbReference type="HOGENOM" id="CLU_315007_0_0_1"/>
<organism evidence="1 2">
    <name type="scientific">Serendipita vermifera MAFF 305830</name>
    <dbReference type="NCBI Taxonomy" id="933852"/>
    <lineage>
        <taxon>Eukaryota</taxon>
        <taxon>Fungi</taxon>
        <taxon>Dikarya</taxon>
        <taxon>Basidiomycota</taxon>
        <taxon>Agaricomycotina</taxon>
        <taxon>Agaricomycetes</taxon>
        <taxon>Sebacinales</taxon>
        <taxon>Serendipitaceae</taxon>
        <taxon>Serendipita</taxon>
    </lineage>
</organism>
<accession>A0A0C3AS37</accession>
<dbReference type="Proteomes" id="UP000054097">
    <property type="component" value="Unassembled WGS sequence"/>
</dbReference>
<dbReference type="AlphaFoldDB" id="A0A0C3AS37"/>
<reference evidence="2" key="2">
    <citation type="submission" date="2015-01" db="EMBL/GenBank/DDBJ databases">
        <title>Evolutionary Origins and Diversification of the Mycorrhizal Mutualists.</title>
        <authorList>
            <consortium name="DOE Joint Genome Institute"/>
            <consortium name="Mycorrhizal Genomics Consortium"/>
            <person name="Kohler A."/>
            <person name="Kuo A."/>
            <person name="Nagy L.G."/>
            <person name="Floudas D."/>
            <person name="Copeland A."/>
            <person name="Barry K.W."/>
            <person name="Cichocki N."/>
            <person name="Veneault-Fourrey C."/>
            <person name="LaButti K."/>
            <person name="Lindquist E.A."/>
            <person name="Lipzen A."/>
            <person name="Lundell T."/>
            <person name="Morin E."/>
            <person name="Murat C."/>
            <person name="Riley R."/>
            <person name="Ohm R."/>
            <person name="Sun H."/>
            <person name="Tunlid A."/>
            <person name="Henrissat B."/>
            <person name="Grigoriev I.V."/>
            <person name="Hibbett D.S."/>
            <person name="Martin F."/>
        </authorList>
    </citation>
    <scope>NUCLEOTIDE SEQUENCE [LARGE SCALE GENOMIC DNA]</scope>
    <source>
        <strain evidence="2">MAFF 305830</strain>
    </source>
</reference>